<dbReference type="InterPro" id="IPR001841">
    <property type="entry name" value="Znf_RING"/>
</dbReference>
<dbReference type="SUPFAM" id="SSF57850">
    <property type="entry name" value="RING/U-box"/>
    <property type="match status" value="1"/>
</dbReference>
<dbReference type="PANTHER" id="PTHR46519:SF3">
    <property type="entry name" value="RING_U-BOX SUPERFAMILY PROTEIN"/>
    <property type="match status" value="1"/>
</dbReference>
<organism evidence="5 6">
    <name type="scientific">Hevea brasiliensis</name>
    <name type="common">Para rubber tree</name>
    <name type="synonym">Siphonia brasiliensis</name>
    <dbReference type="NCBI Taxonomy" id="3981"/>
    <lineage>
        <taxon>Eukaryota</taxon>
        <taxon>Viridiplantae</taxon>
        <taxon>Streptophyta</taxon>
        <taxon>Embryophyta</taxon>
        <taxon>Tracheophyta</taxon>
        <taxon>Spermatophyta</taxon>
        <taxon>Magnoliopsida</taxon>
        <taxon>eudicotyledons</taxon>
        <taxon>Gunneridae</taxon>
        <taxon>Pentapetalae</taxon>
        <taxon>rosids</taxon>
        <taxon>fabids</taxon>
        <taxon>Malpighiales</taxon>
        <taxon>Euphorbiaceae</taxon>
        <taxon>Crotonoideae</taxon>
        <taxon>Micrandreae</taxon>
        <taxon>Hevea</taxon>
    </lineage>
</organism>
<feature type="coiled-coil region" evidence="2">
    <location>
        <begin position="640"/>
        <end position="667"/>
    </location>
</feature>
<dbReference type="GO" id="GO:0008270">
    <property type="term" value="F:zinc ion binding"/>
    <property type="evidence" value="ECO:0007669"/>
    <property type="project" value="UniProtKB-KW"/>
</dbReference>
<dbReference type="AlphaFoldDB" id="A0A6A6LK88"/>
<feature type="compositionally biased region" description="Polar residues" evidence="3">
    <location>
        <begin position="329"/>
        <end position="352"/>
    </location>
</feature>
<feature type="region of interest" description="Disordered" evidence="3">
    <location>
        <begin position="556"/>
        <end position="610"/>
    </location>
</feature>
<dbReference type="PROSITE" id="PS50089">
    <property type="entry name" value="ZF_RING_2"/>
    <property type="match status" value="1"/>
</dbReference>
<evidence type="ECO:0000256" key="2">
    <source>
        <dbReference type="SAM" id="Coils"/>
    </source>
</evidence>
<dbReference type="PANTHER" id="PTHR46519">
    <property type="entry name" value="RING/U-BOX SUPERFAMILY PROTEIN"/>
    <property type="match status" value="1"/>
</dbReference>
<dbReference type="Proteomes" id="UP000467840">
    <property type="component" value="Chromosome 4"/>
</dbReference>
<sequence length="764" mass="86614">MAIAGLHNVSVLDSSFLREPQSEAVTIRDDDGRASNQASSILQMWRELEDEHVVSHARERIGGRVLHNRSDGLSSDLSRTDMSDSHGSEHSGTSENVSVSENDYGQWSPGLIESENEQEDSSDLGEIERERVRQIFQEWMNCAARERTSNISRRGNSSRSEWLGETEQERVRIIRERVQMNSRRRGTCVDHREEHGAELVGQIEQILDGSVVNHDIGQTEHTRRGIHRLCGRQALLDMLKRAERERQSELQVLLEHRAVSQFAHRNRIQALLRGRFLRNDRIIEDERPTSTAASELGLLRQRHTVSDLREGFFSRLDHSICGRVSSSMRDISSNTDINGKGSEQTQANNSRQVVDEFHEQTESNIEESDNHSEVFSQQVEPNGNESSAPILSNHVDDLEGNSVEDVNQHESAALVEQWQSHVLVSEAEGLFADGFGSNEWGDDIRDTIDGRQQETISNEWVVNDDREEASEAWHQDGGFQEAVQSWLEEPSEQEAVPVGRMDPFYLPDDDNVYNMELRELLSRRSVSTLLRSGFRESLDQLIQSYVARQSHAPLDWELQGTSPTPASAEQELEQHSGDENEGQGDSVHSPLALPDSVHSPVALPSPSIPPVQQLWNQESQHFAWPQHDMHQCFGIEWDIINDLRIDMARLQQRMNNMQRMLEACMDMQLELQRSITQEVSAALNRSAGLTGLCEKVLPEDRSKWDHVRKGICCICCDSNIDSLLYRCGHMCTCSKCANELVHKGEKCPMCRAPVIEVIRAYSIS</sequence>
<accession>A0A6A6LK88</accession>
<protein>
    <recommendedName>
        <fullName evidence="4">RING-type domain-containing protein</fullName>
    </recommendedName>
</protein>
<keyword evidence="1" id="KW-0863">Zinc-finger</keyword>
<feature type="compositionally biased region" description="Polar residues" evidence="3">
    <location>
        <begin position="90"/>
        <end position="105"/>
    </location>
</feature>
<keyword evidence="6" id="KW-1185">Reference proteome</keyword>
<feature type="compositionally biased region" description="Basic and acidic residues" evidence="3">
    <location>
        <begin position="78"/>
        <end position="89"/>
    </location>
</feature>
<feature type="region of interest" description="Disordered" evidence="3">
    <location>
        <begin position="65"/>
        <end position="125"/>
    </location>
</feature>
<evidence type="ECO:0000313" key="6">
    <source>
        <dbReference type="Proteomes" id="UP000467840"/>
    </source>
</evidence>
<proteinExistence type="predicted"/>
<dbReference type="Pfam" id="PF13920">
    <property type="entry name" value="zf-C3HC4_3"/>
    <property type="match status" value="1"/>
</dbReference>
<dbReference type="Gene3D" id="3.30.40.10">
    <property type="entry name" value="Zinc/RING finger domain, C3HC4 (zinc finger)"/>
    <property type="match status" value="1"/>
</dbReference>
<dbReference type="CDD" id="cd16647">
    <property type="entry name" value="mRING-HC-C3HC5_NEU1"/>
    <property type="match status" value="1"/>
</dbReference>
<keyword evidence="1" id="KW-0862">Zinc</keyword>
<evidence type="ECO:0000256" key="3">
    <source>
        <dbReference type="SAM" id="MobiDB-lite"/>
    </source>
</evidence>
<feature type="region of interest" description="Disordered" evidence="3">
    <location>
        <begin position="329"/>
        <end position="393"/>
    </location>
</feature>
<reference evidence="5 6" key="1">
    <citation type="journal article" date="2020" name="Mol. Plant">
        <title>The Chromosome-Based Rubber Tree Genome Provides New Insights into Spurge Genome Evolution and Rubber Biosynthesis.</title>
        <authorList>
            <person name="Liu J."/>
            <person name="Shi C."/>
            <person name="Shi C.C."/>
            <person name="Li W."/>
            <person name="Zhang Q.J."/>
            <person name="Zhang Y."/>
            <person name="Li K."/>
            <person name="Lu H.F."/>
            <person name="Shi C."/>
            <person name="Zhu S.T."/>
            <person name="Xiao Z.Y."/>
            <person name="Nan H."/>
            <person name="Yue Y."/>
            <person name="Zhu X.G."/>
            <person name="Wu Y."/>
            <person name="Hong X.N."/>
            <person name="Fan G.Y."/>
            <person name="Tong Y."/>
            <person name="Zhang D."/>
            <person name="Mao C.L."/>
            <person name="Liu Y.L."/>
            <person name="Hao S.J."/>
            <person name="Liu W.Q."/>
            <person name="Lv M.Q."/>
            <person name="Zhang H.B."/>
            <person name="Liu Y."/>
            <person name="Hu-Tang G.R."/>
            <person name="Wang J.P."/>
            <person name="Wang J.H."/>
            <person name="Sun Y.H."/>
            <person name="Ni S.B."/>
            <person name="Chen W.B."/>
            <person name="Zhang X.C."/>
            <person name="Jiao Y.N."/>
            <person name="Eichler E.E."/>
            <person name="Li G.H."/>
            <person name="Liu X."/>
            <person name="Gao L.Z."/>
        </authorList>
    </citation>
    <scope>NUCLEOTIDE SEQUENCE [LARGE SCALE GENOMIC DNA]</scope>
    <source>
        <strain evidence="6">cv. GT1</strain>
        <tissue evidence="5">Leaf</tissue>
    </source>
</reference>
<dbReference type="EMBL" id="JAAGAX010000010">
    <property type="protein sequence ID" value="KAF2300698.1"/>
    <property type="molecule type" value="Genomic_DNA"/>
</dbReference>
<keyword evidence="2" id="KW-0175">Coiled coil</keyword>
<evidence type="ECO:0000256" key="1">
    <source>
        <dbReference type="PROSITE-ProRule" id="PRU00175"/>
    </source>
</evidence>
<evidence type="ECO:0000313" key="5">
    <source>
        <dbReference type="EMBL" id="KAF2300698.1"/>
    </source>
</evidence>
<feature type="compositionally biased region" description="Acidic residues" evidence="3">
    <location>
        <begin position="114"/>
        <end position="125"/>
    </location>
</feature>
<keyword evidence="1" id="KW-0479">Metal-binding</keyword>
<dbReference type="InterPro" id="IPR013083">
    <property type="entry name" value="Znf_RING/FYVE/PHD"/>
</dbReference>
<evidence type="ECO:0000259" key="4">
    <source>
        <dbReference type="PROSITE" id="PS50089"/>
    </source>
</evidence>
<comment type="caution">
    <text evidence="5">The sequence shown here is derived from an EMBL/GenBank/DDBJ whole genome shotgun (WGS) entry which is preliminary data.</text>
</comment>
<feature type="domain" description="RING-type" evidence="4">
    <location>
        <begin position="712"/>
        <end position="751"/>
    </location>
</feature>
<gene>
    <name evidence="5" type="ORF">GH714_015207</name>
</gene>
<name>A0A6A6LK88_HEVBR</name>
<feature type="compositionally biased region" description="Polar residues" evidence="3">
    <location>
        <begin position="373"/>
        <end position="390"/>
    </location>
</feature>